<sequence>MANVVIKELGPLYTLEEVKAHLHVDTSDDDATIQAYMDAAEKAVLQYCNVTLVPLGAESVFKVAALMIVSDLFENRSGGEGIPSAAQMLINPYRLLRV</sequence>
<dbReference type="InterPro" id="IPR006450">
    <property type="entry name" value="Phage_HK97_gp6-like"/>
</dbReference>
<protein>
    <submittedName>
        <fullName evidence="1">Phage protein (Predicted DNA packaging)</fullName>
    </submittedName>
</protein>
<proteinExistence type="predicted"/>
<evidence type="ECO:0000313" key="2">
    <source>
        <dbReference type="Proteomes" id="UP001241472"/>
    </source>
</evidence>
<reference evidence="1 2" key="1">
    <citation type="submission" date="2023-07" db="EMBL/GenBank/DDBJ databases">
        <title>Sorghum-associated microbial communities from plants grown in Nebraska, USA.</title>
        <authorList>
            <person name="Schachtman D."/>
        </authorList>
    </citation>
    <scope>NUCLEOTIDE SEQUENCE [LARGE SCALE GENOMIC DNA]</scope>
    <source>
        <strain evidence="1 2">DS1307</strain>
    </source>
</reference>
<organism evidence="1 2">
    <name type="scientific">Neorhizobium huautlense</name>
    <dbReference type="NCBI Taxonomy" id="67774"/>
    <lineage>
        <taxon>Bacteria</taxon>
        <taxon>Pseudomonadati</taxon>
        <taxon>Pseudomonadota</taxon>
        <taxon>Alphaproteobacteria</taxon>
        <taxon>Hyphomicrobiales</taxon>
        <taxon>Rhizobiaceae</taxon>
        <taxon>Rhizobium/Agrobacterium group</taxon>
        <taxon>Neorhizobium</taxon>
    </lineage>
</organism>
<dbReference type="Proteomes" id="UP001241472">
    <property type="component" value="Unassembled WGS sequence"/>
</dbReference>
<dbReference type="InterPro" id="IPR021146">
    <property type="entry name" value="Phage_gp6-like_head-tail"/>
</dbReference>
<dbReference type="Pfam" id="PF05135">
    <property type="entry name" value="Phage_connect_1"/>
    <property type="match status" value="1"/>
</dbReference>
<comment type="caution">
    <text evidence="1">The sequence shown here is derived from an EMBL/GenBank/DDBJ whole genome shotgun (WGS) entry which is preliminary data.</text>
</comment>
<dbReference type="NCBIfam" id="TIGR01560">
    <property type="entry name" value="put_DNA_pack"/>
    <property type="match status" value="1"/>
</dbReference>
<evidence type="ECO:0000313" key="1">
    <source>
        <dbReference type="EMBL" id="MDP9837596.1"/>
    </source>
</evidence>
<accession>A0ABT9PT04</accession>
<gene>
    <name evidence="1" type="ORF">J2T09_002348</name>
</gene>
<keyword evidence="2" id="KW-1185">Reference proteome</keyword>
<dbReference type="EMBL" id="JAUSRF010000006">
    <property type="protein sequence ID" value="MDP9837596.1"/>
    <property type="molecule type" value="Genomic_DNA"/>
</dbReference>
<dbReference type="RefSeq" id="WP_306834461.1">
    <property type="nucleotide sequence ID" value="NZ_JAUSRF010000006.1"/>
</dbReference>
<name>A0ABT9PT04_9HYPH</name>
<dbReference type="Gene3D" id="1.10.3230.30">
    <property type="entry name" value="Phage gp6-like head-tail connector protein"/>
    <property type="match status" value="1"/>
</dbReference>
<dbReference type="CDD" id="cd08054">
    <property type="entry name" value="gp6"/>
    <property type="match status" value="1"/>
</dbReference>